<feature type="transmembrane region" description="Helical" evidence="1">
    <location>
        <begin position="17"/>
        <end position="38"/>
    </location>
</feature>
<feature type="transmembrane region" description="Helical" evidence="1">
    <location>
        <begin position="471"/>
        <end position="490"/>
    </location>
</feature>
<feature type="transmembrane region" description="Helical" evidence="1">
    <location>
        <begin position="138"/>
        <end position="164"/>
    </location>
</feature>
<dbReference type="Gene3D" id="1.10.390.10">
    <property type="entry name" value="Neutral Protease Domain 2"/>
    <property type="match status" value="1"/>
</dbReference>
<dbReference type="GO" id="GO:0005615">
    <property type="term" value="C:extracellular space"/>
    <property type="evidence" value="ECO:0007669"/>
    <property type="project" value="TreeGrafter"/>
</dbReference>
<feature type="transmembrane region" description="Helical" evidence="1">
    <location>
        <begin position="247"/>
        <end position="264"/>
    </location>
</feature>
<reference evidence="3 4" key="1">
    <citation type="submission" date="2020-01" db="EMBL/GenBank/DDBJ databases">
        <title>Complete genome sequence of Chitinophaga sp. H33E-04 isolated from quinoa roots.</title>
        <authorList>
            <person name="Weon H.-Y."/>
            <person name="Lee S.A."/>
        </authorList>
    </citation>
    <scope>NUCLEOTIDE SEQUENCE [LARGE SCALE GENOMIC DNA]</scope>
    <source>
        <strain evidence="3 4">H33E-04</strain>
    </source>
</reference>
<sequence length="1164" mass="131926">MLSDLFCFEMRYHVRQLIFKVTALLFLALGVLCAQGNFGGNTVHTNSPYVVTYITGLLSLFTIFVSTICCASVVLRDTTYRMDQLLFTTAVKKLPYFLVRFSALLIVVFMTLILATAGIAISAWGINSGQTGIFRLSFFLQPLLVMGLPNVLFVCTVIFCTALLTRSIRAIYTAGVLLYILYSIAAILGNSPLFASSALKTGTPDPLSLLVDPFGLAIFLGDTRLWSDVQRNQQLYELKGLFLQNRLLWTALSTMLLFITYKAFSFRLHVTIAGKRASAKATPVAAISYTPVSSTVAGYRYHWNSFLSQCRLEVVQLFRHIPFLVMLALWIFIFAIELKDTLYSGAYGVQFYATTGFMADALRSVKPAMLLIIFYTAELADRERSNNIASLLYSTPLPDTMMWAAKYSTLVILVITLITANIGIGISLQVSNGYYHIDMLPYLSLYYYSGIPLLLFAVLTLFIQTLAGNKYLGMVLNMFLALLIISSRRLGIEHYLLRYATAPDMTWSDMNGFGHYATAFNWYMLYWSLAATILSILTVQLWQRSSYIKQRFRLLRFQWAVAIPALLYIAVGSFIYYKTNIEGTYRSAKAQLGWRLRYEQQYRAMADMPQPVITAVRTHVDLYPGDGRYTVNGTYQLSNQTTVPIPELWISIDPEVNSCHISLPVAANMTYDPVFKQYLYELKKPLYPGDSLQLSFTMEIIRSGFTDLNKEHTVVSNGSYVELEKFVPSLGYNDRWEVTDSVTRKTDGMLPHVALFSTDSNYHLIDYETTISVAPDQQVVTVGQLQQTWLKDGRRYFHYKTPAPINFMFAFAAGHYALSKEIYKGITYRIFYHPGHTQNLAAMMQGMKDAIDYGSEQFGTYPLKTLTLAEIPHYKGAATAYPGVIFSAERLNFQTNFSDSNKVNYAYGTTVHETAHQWWANLLSPADQPGKAFLTETLAQYTESMVLEKQQGRTLLRKYLQNDNHLYFVMQDKNERELPLVGTVGQSAVCYQKGTLAMYGLKELLGEARLNNALHRLLAKHAYPHTKARATDLVKELYATADDREIRHINDWLQRTFIYFQQISIRSCERQKNGQYKLTLEINIIKQDLATGKESAPDDDIDIAVFGHPVEKWQTSPPLYLQKHHFSDSKTLLTIQTDTAPVTVAIDPYCYIPDPDQENNIATL</sequence>
<keyword evidence="1" id="KW-0812">Transmembrane</keyword>
<keyword evidence="4" id="KW-1185">Reference proteome</keyword>
<dbReference type="Proteomes" id="UP000476411">
    <property type="component" value="Chromosome"/>
</dbReference>
<dbReference type="InterPro" id="IPR027268">
    <property type="entry name" value="Peptidase_M4/M1_CTD_sf"/>
</dbReference>
<proteinExistence type="predicted"/>
<dbReference type="Pfam" id="PF01433">
    <property type="entry name" value="Peptidase_M1"/>
    <property type="match status" value="1"/>
</dbReference>
<dbReference type="InterPro" id="IPR050344">
    <property type="entry name" value="Peptidase_M1_aminopeptidases"/>
</dbReference>
<dbReference type="PANTHER" id="PTHR11533">
    <property type="entry name" value="PROTEASE M1 ZINC METALLOPROTEASE"/>
    <property type="match status" value="1"/>
</dbReference>
<dbReference type="AlphaFoldDB" id="A0A6B9ZQ59"/>
<evidence type="ECO:0000256" key="1">
    <source>
        <dbReference type="SAM" id="Phobius"/>
    </source>
</evidence>
<dbReference type="EMBL" id="CP048113">
    <property type="protein sequence ID" value="QHS63704.1"/>
    <property type="molecule type" value="Genomic_DNA"/>
</dbReference>
<dbReference type="GO" id="GO:0016020">
    <property type="term" value="C:membrane"/>
    <property type="evidence" value="ECO:0007669"/>
    <property type="project" value="TreeGrafter"/>
</dbReference>
<dbReference type="KEGG" id="chih:GWR21_30225"/>
<evidence type="ECO:0000313" key="3">
    <source>
        <dbReference type="EMBL" id="QHS63704.1"/>
    </source>
</evidence>
<feature type="transmembrane region" description="Helical" evidence="1">
    <location>
        <begin position="445"/>
        <end position="464"/>
    </location>
</feature>
<feature type="transmembrane region" description="Helical" evidence="1">
    <location>
        <begin position="50"/>
        <end position="75"/>
    </location>
</feature>
<dbReference type="InterPro" id="IPR014782">
    <property type="entry name" value="Peptidase_M1_dom"/>
</dbReference>
<feature type="domain" description="Peptidase M1 membrane alanine aminopeptidase" evidence="2">
    <location>
        <begin position="847"/>
        <end position="1049"/>
    </location>
</feature>
<dbReference type="RefSeq" id="WP_162335420.1">
    <property type="nucleotide sequence ID" value="NZ_CP048113.1"/>
</dbReference>
<protein>
    <recommendedName>
        <fullName evidence="2">Peptidase M1 membrane alanine aminopeptidase domain-containing protein</fullName>
    </recommendedName>
</protein>
<evidence type="ECO:0000259" key="2">
    <source>
        <dbReference type="Pfam" id="PF01433"/>
    </source>
</evidence>
<dbReference type="GO" id="GO:0043171">
    <property type="term" value="P:peptide catabolic process"/>
    <property type="evidence" value="ECO:0007669"/>
    <property type="project" value="TreeGrafter"/>
</dbReference>
<feature type="transmembrane region" description="Helical" evidence="1">
    <location>
        <begin position="554"/>
        <end position="577"/>
    </location>
</feature>
<dbReference type="SUPFAM" id="SSF55486">
    <property type="entry name" value="Metalloproteases ('zincins'), catalytic domain"/>
    <property type="match status" value="1"/>
</dbReference>
<keyword evidence="1" id="KW-0472">Membrane</keyword>
<dbReference type="GO" id="GO:0005737">
    <property type="term" value="C:cytoplasm"/>
    <property type="evidence" value="ECO:0007669"/>
    <property type="project" value="TreeGrafter"/>
</dbReference>
<name>A0A6B9ZQ59_9BACT</name>
<feature type="transmembrane region" description="Helical" evidence="1">
    <location>
        <begin position="96"/>
        <end position="126"/>
    </location>
</feature>
<dbReference type="PANTHER" id="PTHR11533:SF174">
    <property type="entry name" value="PUROMYCIN-SENSITIVE AMINOPEPTIDASE-RELATED"/>
    <property type="match status" value="1"/>
</dbReference>
<keyword evidence="1" id="KW-1133">Transmembrane helix</keyword>
<feature type="transmembrane region" description="Helical" evidence="1">
    <location>
        <begin position="317"/>
        <end position="336"/>
    </location>
</feature>
<dbReference type="GO" id="GO:0042277">
    <property type="term" value="F:peptide binding"/>
    <property type="evidence" value="ECO:0007669"/>
    <property type="project" value="TreeGrafter"/>
</dbReference>
<feature type="transmembrane region" description="Helical" evidence="1">
    <location>
        <begin position="410"/>
        <end position="430"/>
    </location>
</feature>
<evidence type="ECO:0000313" key="4">
    <source>
        <dbReference type="Proteomes" id="UP000476411"/>
    </source>
</evidence>
<feature type="transmembrane region" description="Helical" evidence="1">
    <location>
        <begin position="520"/>
        <end position="542"/>
    </location>
</feature>
<accession>A0A6B9ZQ59</accession>
<dbReference type="GO" id="GO:0070006">
    <property type="term" value="F:metalloaminopeptidase activity"/>
    <property type="evidence" value="ECO:0007669"/>
    <property type="project" value="TreeGrafter"/>
</dbReference>
<organism evidence="3 4">
    <name type="scientific">Chitinophaga agri</name>
    <dbReference type="NCBI Taxonomy" id="2703787"/>
    <lineage>
        <taxon>Bacteria</taxon>
        <taxon>Pseudomonadati</taxon>
        <taxon>Bacteroidota</taxon>
        <taxon>Chitinophagia</taxon>
        <taxon>Chitinophagales</taxon>
        <taxon>Chitinophagaceae</taxon>
        <taxon>Chitinophaga</taxon>
    </lineage>
</organism>
<dbReference type="GO" id="GO:0008270">
    <property type="term" value="F:zinc ion binding"/>
    <property type="evidence" value="ECO:0007669"/>
    <property type="project" value="InterPro"/>
</dbReference>
<feature type="transmembrane region" description="Helical" evidence="1">
    <location>
        <begin position="176"/>
        <end position="195"/>
    </location>
</feature>
<gene>
    <name evidence="3" type="ORF">GWR21_30225</name>
</gene>